<dbReference type="InterPro" id="IPR027417">
    <property type="entry name" value="P-loop_NTPase"/>
</dbReference>
<feature type="domain" description="SF3 helicase" evidence="25">
    <location>
        <begin position="455"/>
        <end position="610"/>
    </location>
</feature>
<dbReference type="PROSITE" id="PS51894">
    <property type="entry name" value="CV_3CL_PRO"/>
    <property type="match status" value="1"/>
</dbReference>
<feature type="compositionally biased region" description="Basic residues" evidence="23">
    <location>
        <begin position="946"/>
        <end position="958"/>
    </location>
</feature>
<dbReference type="InterPro" id="IPR000605">
    <property type="entry name" value="Helicase_SF3_ssDNA/RNA_vir"/>
</dbReference>
<evidence type="ECO:0000256" key="8">
    <source>
        <dbReference type="ARBA" id="ARBA00022670"/>
    </source>
</evidence>
<evidence type="ECO:0000256" key="16">
    <source>
        <dbReference type="ARBA" id="ARBA00022953"/>
    </source>
</evidence>
<dbReference type="GO" id="GO:0030430">
    <property type="term" value="C:host cell cytoplasm"/>
    <property type="evidence" value="ECO:0007669"/>
    <property type="project" value="UniProtKB-SubCell"/>
</dbReference>
<evidence type="ECO:0000256" key="5">
    <source>
        <dbReference type="ARBA" id="ARBA00022520"/>
    </source>
</evidence>
<evidence type="ECO:0000256" key="12">
    <source>
        <dbReference type="ARBA" id="ARBA00022801"/>
    </source>
</evidence>
<dbReference type="Gene3D" id="6.10.250.3230">
    <property type="match status" value="1"/>
</dbReference>
<dbReference type="Pfam" id="PF00680">
    <property type="entry name" value="RdRP_1"/>
    <property type="match status" value="1"/>
</dbReference>
<keyword evidence="10" id="KW-0548">Nucleotidyltransferase</keyword>
<dbReference type="GO" id="GO:0005524">
    <property type="term" value="F:ATP binding"/>
    <property type="evidence" value="ECO:0007669"/>
    <property type="project" value="UniProtKB-KW"/>
</dbReference>
<dbReference type="GO" id="GO:0003968">
    <property type="term" value="F:RNA-directed RNA polymerase activity"/>
    <property type="evidence" value="ECO:0007669"/>
    <property type="project" value="UniProtKB-KW"/>
</dbReference>
<comment type="function">
    <text evidence="21">Probable key protein responsible for the formation of membrane alterations by the virus. Induces the formation of convoluted membranes derived from the host ER. These remodeled membranes probably form the viral factories that contain the replication complex. Together with NS2 and NTPase, initiates the formation of the replication complex.</text>
</comment>
<dbReference type="GO" id="GO:0006351">
    <property type="term" value="P:DNA-templated transcription"/>
    <property type="evidence" value="ECO:0007669"/>
    <property type="project" value="InterPro"/>
</dbReference>
<evidence type="ECO:0000256" key="11">
    <source>
        <dbReference type="ARBA" id="ARBA00022741"/>
    </source>
</evidence>
<dbReference type="EMBL" id="KX894315">
    <property type="protein sequence ID" value="AOZ57845.1"/>
    <property type="molecule type" value="Genomic_RNA"/>
</dbReference>
<keyword evidence="7" id="KW-0167">Capsid protein</keyword>
<dbReference type="PROSITE" id="PS51218">
    <property type="entry name" value="SF3_HELICASE_2"/>
    <property type="match status" value="1"/>
</dbReference>
<dbReference type="GO" id="GO:0003724">
    <property type="term" value="F:RNA helicase activity"/>
    <property type="evidence" value="ECO:0007669"/>
    <property type="project" value="InterPro"/>
</dbReference>
<dbReference type="InterPro" id="IPR033703">
    <property type="entry name" value="Rhv-like"/>
</dbReference>
<dbReference type="Gene3D" id="2.60.120.20">
    <property type="match status" value="1"/>
</dbReference>
<dbReference type="InterPro" id="IPR049434">
    <property type="entry name" value="VPg"/>
</dbReference>
<dbReference type="InterPro" id="IPR004005">
    <property type="entry name" value="Calicivirus_coat"/>
</dbReference>
<evidence type="ECO:0000256" key="17">
    <source>
        <dbReference type="ARBA" id="ARBA00023200"/>
    </source>
</evidence>
<evidence type="ECO:0000256" key="22">
    <source>
        <dbReference type="ARBA" id="ARBA00047631"/>
    </source>
</evidence>
<dbReference type="InterPro" id="IPR043502">
    <property type="entry name" value="DNA/RNA_pol_sf"/>
</dbReference>
<dbReference type="SUPFAM" id="SSF88633">
    <property type="entry name" value="Positive stranded ssRNA viruses"/>
    <property type="match status" value="1"/>
</dbReference>
<dbReference type="PRINTS" id="PR00916">
    <property type="entry name" value="2CENDOPTASE"/>
</dbReference>
<dbReference type="InterPro" id="IPR029053">
    <property type="entry name" value="Viral_coat"/>
</dbReference>
<dbReference type="Gene3D" id="3.30.70.270">
    <property type="match status" value="2"/>
</dbReference>
<sequence length="2278" mass="251067">MASKPFYSIEFNPRVEHAVLCSAYLRVGGRDSIFENHQDMLVHVSRLVERAWQQHQARIPRHLGFEFEAEGLLDAFSSKPPVDINPDTTFRELFGVDPHEQFPLSITDLARLQGELVDAVRNPHHALRRHYSTDSITALITKLTKIVPVQATLEDMQRRRDFERERAEVFRELPHSDEAPQRDPKNYFYAMWRQVIKRGKSYFIPLVKCTSWKRKFSGAAEVVRQCLVGFCEGMRTQFSTDVNYIQLDLLARLRPTVMTMILQQHRNTFNGWLATITALIEVYSGMFQNMRDTAVSVVSSITLVFDSLRAFVEKVINLVRTTFTAQGPTDFGWAAILTGAIIILMKISGCPQALGYWGKILKVCGSITSVTAAARAVAWIRDTIREAEGRRRLKQFMARSSALIELAASREVTGTDDLKKLLECFVQLSEEGADLIQEFGTSPLAGLTRSYVSELEAAANTVRTTIQLDTPRKVPVAVILTGPPGIGKTHLAQHIGAGFGKCSTFSVCTDHHDSYTGNRVAIWDEFDVDTQGRFVETMIGIINSAPYPLNCDRAENKGKVFSSEYVICTSNYPTSVLPDNPRAGAFYRRVLTVDVTAPDIDDWKKKNPGKKPPNDMFKADFSHLRLFVRPYLGYNADGDTLEGVRVRPQQVTVDGLTKIMERRFEEQGADQLQNLWIVCPKELVTTATAGLKAFMSANRALCQVIQDPSSSEIAETCVSRVFVSNLNPPQGYRGHKVKVSSVCPEDASIANSMLSMFNSDSRLSAAVQRDIMYRVWRPLVHLQEQRPNTQVLPYINRVVPVSTPFDFVRGLRHHLGLCSIRGMWSAYRGWYDSTTIIEFVAKHMADVTFPMNPECTVFRTTDGDVVFYTYGSYACLASPARVPFVGDPPKVVHSNVTRNMTWGETLQLVAETLMEVITRFTPFLLTLYNVTYLTMRGSREEEGKGKNKHGRGARHGRRGGVSLSDDEYDEWRDLIRDWRKDMSVNEFLDLRERFAAGMDAEDVERYRMWLQIRAMRLNAGAYTHATIIGKGRVEDTIIRTQPLRAPRRPTNTEYDEEAPTPVVEFTSDGEHVGYGCHLGNGVVLSVTHVVAAANEVEGTPFSVKKTEGELTWVNTNLARLPHYQIGDGNPVYFSPRLHPVLTLAEGTYETPNITVNGFHIRITNGYPTKKGDCGLPYFNGCRQLVALHAATATNSETKLAQKVTRVSKVENVFAWKGLPVTRGPDCGGMPTGTRYHRSPAWPDEQPGETHAPAPFGAGDSRYSFSQVEMLVNGLKPYAEPTPGIPPALLQRAATHTRVYLESIIGNHKSPNLSFSEACELLERSTSCGPFVAGQKGDYWDDNTHTYTGLLREHLERTWDAASRGVAPPNSYKLALKDELRPIEKNSQGKRRLLWGCDAGATLVATAAFKGVAGRLQGVSPMTPVAVGINMDSFQVSVLNDSLKGGVVYCLDYSKWDSTQHPAVTASSLDILARFSEATPITASAVELLSSPAKGHLNDIVFTTRSGLPSGMPFTSVVNSLNHMTYFAAAVLKAYECRGVPYTGNVFQLETVHTYGDDCVYSLCPATASLFDVVLSNLASFGLKPTAPDKSDSIAPTHTPVFLKRTLTATPRGIRALLDITSIKRQFYWVKANRTTDINSPAVFDRAARCIQLENALAYASQHGPTVFDEVAKIAQVTASAEGLALTNINYDQALATYEAWFIGGTVPDPNNPSEEVAKLVFEMEGLGQPPQSGQGNPPQGVVTPQDTISPTEALLLPTQVEMPNTGAQRLEMAVATGAINSNVPNCVRECFAAVTTIPWNTRQAANTFLGAVHLGPRLNPYTAHLSAMFAGWGGSFQIRVTISGSGIFAGRAVCAVLPPGVNPASVQNPGVFPHAFIDARTTEPVLINLPDIRAVDYHRVDGDESTATVGLWVAQPLLNPFSTGSSVSTCWLSFETRPGPDFDFCLLKAPDQEMDNGVSPAGLLPRRLGRSRGNRLGGRIVKMVVVAAAHQVNHHFAANGTTLGWSSLPLEPVAAHAYWHSTSGTPTKRYCLLSAENKGIIFPHIVNHWPDSSMSAITSQDTEIPQSTFDTHVGSAGPVMTFRDDGDVDETHCETGIFTTADAQFSHLADSFGGANTYIYLPWMTRTPTDQNVYVKPTWVNGSTSKPIKEKCTNMKGTNFHFGGTGMANIVLWQEQAFTSWPGAAELYCSQLESTAEMFQNNIVNIPAGQMAVFNVETSGNVFQIGILPNGYHVTTAPIGTIIELDPETAFRFVGLFPQSTSLQGPHGNNGRAVRFLE</sequence>
<dbReference type="SUPFAM" id="SSF56672">
    <property type="entry name" value="DNA/RNA polymerases"/>
    <property type="match status" value="1"/>
</dbReference>
<comment type="subcellular location">
    <subcellularLocation>
        <location evidence="1">Host cytoplasm</location>
    </subcellularLocation>
    <subcellularLocation>
        <location evidence="2">Virion</location>
    </subcellularLocation>
</comment>
<evidence type="ECO:0000313" key="27">
    <source>
        <dbReference type="EMBL" id="AOZ57845.1"/>
    </source>
</evidence>
<evidence type="ECO:0000256" key="21">
    <source>
        <dbReference type="ARBA" id="ARBA00046246"/>
    </source>
</evidence>
<dbReference type="PROSITE" id="PS50507">
    <property type="entry name" value="RDRP_SSRNA_POS"/>
    <property type="match status" value="1"/>
</dbReference>
<evidence type="ECO:0000256" key="4">
    <source>
        <dbReference type="ARBA" id="ARBA00022484"/>
    </source>
</evidence>
<comment type="function">
    <text evidence="20">Viral genome-linked protein is covalently linked to the 5'-end of the positive-strand, negative-strand genomic RNAs and subgenomic RNA. Acts as a genome-linked replication primer. May recruit ribosome to viral RNA thereby promoting viral proteins translation. Interacts with host translation initiation complex to allow the translation of viral proteins.</text>
</comment>
<protein>
    <recommendedName>
        <fullName evidence="3">Genome polyprotein</fullName>
    </recommendedName>
</protein>
<dbReference type="Gene3D" id="1.20.960.20">
    <property type="match status" value="1"/>
</dbReference>
<dbReference type="Gene3D" id="3.40.50.300">
    <property type="entry name" value="P-loop containing nucleotide triphosphate hydrolases"/>
    <property type="match status" value="1"/>
</dbReference>
<keyword evidence="17" id="KW-1035">Host cytoplasm</keyword>
<dbReference type="GO" id="GO:0017111">
    <property type="term" value="F:ribonucleoside triphosphate phosphatase activity"/>
    <property type="evidence" value="ECO:0007669"/>
    <property type="project" value="UniProtKB-EC"/>
</dbReference>
<evidence type="ECO:0000256" key="10">
    <source>
        <dbReference type="ARBA" id="ARBA00022695"/>
    </source>
</evidence>
<evidence type="ECO:0000256" key="13">
    <source>
        <dbReference type="ARBA" id="ARBA00022807"/>
    </source>
</evidence>
<dbReference type="GO" id="GO:0006508">
    <property type="term" value="P:proteolysis"/>
    <property type="evidence" value="ECO:0007669"/>
    <property type="project" value="UniProtKB-KW"/>
</dbReference>
<dbReference type="Pfam" id="PF00910">
    <property type="entry name" value="RNA_helicase"/>
    <property type="match status" value="1"/>
</dbReference>
<evidence type="ECO:0000256" key="15">
    <source>
        <dbReference type="ARBA" id="ARBA00022844"/>
    </source>
</evidence>
<feature type="domain" description="Peptidase C24" evidence="26">
    <location>
        <begin position="1058"/>
        <end position="1206"/>
    </location>
</feature>
<keyword evidence="8" id="KW-0645">Protease</keyword>
<dbReference type="CDD" id="cd23192">
    <property type="entry name" value="Caliciviridae_RdRp"/>
    <property type="match status" value="1"/>
</dbReference>
<reference evidence="27" key="1">
    <citation type="submission" date="2016-09" db="EMBL/GenBank/DDBJ databases">
        <title>GII.8 sapoviruses from a diarrhea outbreak in Taiwan.</title>
        <authorList>
            <person name="Wu F.-T."/>
            <person name="Liu L.T.-C."/>
        </authorList>
    </citation>
    <scope>NUCLEOTIDE SEQUENCE</scope>
    <source>
        <strain evidence="27">Hu/GII.8/Miaoli/05-099-515478/2014/TW</strain>
    </source>
</reference>
<dbReference type="GO" id="GO:0019028">
    <property type="term" value="C:viral capsid"/>
    <property type="evidence" value="ECO:0007669"/>
    <property type="project" value="UniProtKB-KW"/>
</dbReference>
<evidence type="ECO:0000256" key="3">
    <source>
        <dbReference type="ARBA" id="ARBA00020107"/>
    </source>
</evidence>
<organism evidence="27">
    <name type="scientific">Sapovirus GII.8</name>
    <dbReference type="NCBI Taxonomy" id="1697440"/>
    <lineage>
        <taxon>Viruses</taxon>
        <taxon>Riboviria</taxon>
        <taxon>Orthornavirae</taxon>
        <taxon>Pisuviricota</taxon>
        <taxon>Pisoniviricetes</taxon>
        <taxon>Picornavirales</taxon>
        <taxon>Caliciviridae</taxon>
        <taxon>Sapovirus</taxon>
        <taxon>Sapovirus sapporoense</taxon>
        <taxon>Sapporo virus</taxon>
    </lineage>
</organism>
<dbReference type="InterPro" id="IPR009003">
    <property type="entry name" value="Peptidase_S1_PA"/>
</dbReference>
<feature type="domain" description="RdRp catalytic" evidence="24">
    <location>
        <begin position="1445"/>
        <end position="1570"/>
    </location>
</feature>
<keyword evidence="12" id="KW-0378">Hydrolase</keyword>
<evidence type="ECO:0000256" key="20">
    <source>
        <dbReference type="ARBA" id="ARBA00046180"/>
    </source>
</evidence>
<comment type="function">
    <text evidence="19">Displays NTPase activity, but no helicase activity. Induces the formation of convoluted membranes derived from the host ER. These remodeled membranes probably form the viral factories that contain the replication complex. Together with NS2 and NS4, initiates the formation of the replication complex.</text>
</comment>
<dbReference type="SUPFAM" id="SSF50494">
    <property type="entry name" value="Trypsin-like serine proteases"/>
    <property type="match status" value="1"/>
</dbReference>
<evidence type="ECO:0000256" key="14">
    <source>
        <dbReference type="ARBA" id="ARBA00022840"/>
    </source>
</evidence>
<keyword evidence="9" id="KW-0808">Transferase</keyword>
<dbReference type="InterPro" id="IPR001205">
    <property type="entry name" value="RNA-dir_pol_C"/>
</dbReference>
<keyword evidence="11" id="KW-0547">Nucleotide-binding</keyword>
<dbReference type="CDD" id="cd00205">
    <property type="entry name" value="rhv_like"/>
    <property type="match status" value="1"/>
</dbReference>
<evidence type="ECO:0000256" key="9">
    <source>
        <dbReference type="ARBA" id="ARBA00022679"/>
    </source>
</evidence>
<evidence type="ECO:0000259" key="25">
    <source>
        <dbReference type="PROSITE" id="PS51218"/>
    </source>
</evidence>
<evidence type="ECO:0000256" key="23">
    <source>
        <dbReference type="SAM" id="MobiDB-lite"/>
    </source>
</evidence>
<dbReference type="Pfam" id="PF20915">
    <property type="entry name" value="VPg"/>
    <property type="match status" value="1"/>
</dbReference>
<evidence type="ECO:0000256" key="18">
    <source>
        <dbReference type="ARBA" id="ARBA00045264"/>
    </source>
</evidence>
<dbReference type="SUPFAM" id="SSF52540">
    <property type="entry name" value="P-loop containing nucleoside triphosphate hydrolases"/>
    <property type="match status" value="1"/>
</dbReference>
<dbReference type="PRINTS" id="PR00918">
    <property type="entry name" value="CALICVIRUSNS"/>
</dbReference>
<keyword evidence="16" id="KW-0693">Viral RNA replication</keyword>
<dbReference type="Pfam" id="PF03510">
    <property type="entry name" value="Peptidase_C24"/>
    <property type="match status" value="1"/>
</dbReference>
<keyword evidence="15" id="KW-0946">Virion</keyword>
<comment type="function">
    <text evidence="18">Together with NTPase and NS4, initiates the formation of the replication complex. Induces the proliferation of the host smooth ER membranes forming long tubular structures. These remodeled membranes probably form the viral factories that contain the replication complex.</text>
</comment>
<dbReference type="InterPro" id="IPR007094">
    <property type="entry name" value="RNA-dir_pol_PSvirus"/>
</dbReference>
<dbReference type="InterPro" id="IPR043128">
    <property type="entry name" value="Rev_trsase/Diguanyl_cyclase"/>
</dbReference>
<evidence type="ECO:0000256" key="19">
    <source>
        <dbReference type="ARBA" id="ARBA00045380"/>
    </source>
</evidence>
<evidence type="ECO:0000256" key="1">
    <source>
        <dbReference type="ARBA" id="ARBA00004192"/>
    </source>
</evidence>
<keyword evidence="5" id="KW-0191">Covalent protein-RNA linkage</keyword>
<evidence type="ECO:0000256" key="2">
    <source>
        <dbReference type="ARBA" id="ARBA00004328"/>
    </source>
</evidence>
<dbReference type="GO" id="GO:0004197">
    <property type="term" value="F:cysteine-type endopeptidase activity"/>
    <property type="evidence" value="ECO:0007669"/>
    <property type="project" value="InterPro"/>
</dbReference>
<comment type="catalytic activity">
    <reaction evidence="22">
        <text>a ribonucleoside 5'-triphosphate + H2O = a ribonucleoside 5'-diphosphate + phosphate + H(+)</text>
        <dbReference type="Rhea" id="RHEA:23680"/>
        <dbReference type="ChEBI" id="CHEBI:15377"/>
        <dbReference type="ChEBI" id="CHEBI:15378"/>
        <dbReference type="ChEBI" id="CHEBI:43474"/>
        <dbReference type="ChEBI" id="CHEBI:57930"/>
        <dbReference type="ChEBI" id="CHEBI:61557"/>
        <dbReference type="EC" id="3.6.1.15"/>
    </reaction>
</comment>
<keyword evidence="4" id="KW-0696">RNA-directed RNA polymerase</keyword>
<proteinExistence type="predicted"/>
<keyword evidence="13" id="KW-0788">Thiol protease</keyword>
<evidence type="ECO:0000256" key="6">
    <source>
        <dbReference type="ARBA" id="ARBA00022553"/>
    </source>
</evidence>
<dbReference type="InterPro" id="IPR014759">
    <property type="entry name" value="Helicase_SF3_ssRNA_vir"/>
</dbReference>
<evidence type="ECO:0000259" key="26">
    <source>
        <dbReference type="PROSITE" id="PS51894"/>
    </source>
</evidence>
<accession>A0A1I9RZV7</accession>
<dbReference type="GO" id="GO:0039694">
    <property type="term" value="P:viral RNA genome replication"/>
    <property type="evidence" value="ECO:0007669"/>
    <property type="project" value="InterPro"/>
</dbReference>
<feature type="region of interest" description="Disordered" evidence="23">
    <location>
        <begin position="939"/>
        <end position="960"/>
    </location>
</feature>
<name>A0A1I9RZV7_9CALI</name>
<dbReference type="GO" id="GO:0003723">
    <property type="term" value="F:RNA binding"/>
    <property type="evidence" value="ECO:0007669"/>
    <property type="project" value="InterPro"/>
</dbReference>
<evidence type="ECO:0000256" key="7">
    <source>
        <dbReference type="ARBA" id="ARBA00022561"/>
    </source>
</evidence>
<dbReference type="Pfam" id="PF00915">
    <property type="entry name" value="Calici_coat"/>
    <property type="match status" value="1"/>
</dbReference>
<dbReference type="InterPro" id="IPR004004">
    <property type="entry name" value="Helic/Pol/Pept_Calicivir-typ"/>
</dbReference>
<dbReference type="CDD" id="cd00009">
    <property type="entry name" value="AAA"/>
    <property type="match status" value="1"/>
</dbReference>
<dbReference type="InterPro" id="IPR000317">
    <property type="entry name" value="Peptidase_C24"/>
</dbReference>
<keyword evidence="6" id="KW-0597">Phosphoprotein</keyword>
<dbReference type="Gene3D" id="1.10.260.110">
    <property type="match status" value="1"/>
</dbReference>
<keyword evidence="14" id="KW-0067">ATP-binding</keyword>
<evidence type="ECO:0000259" key="24">
    <source>
        <dbReference type="PROSITE" id="PS50507"/>
    </source>
</evidence>